<accession>A0A9R1VCU8</accession>
<keyword evidence="2" id="KW-1185">Reference proteome</keyword>
<dbReference type="AlphaFoldDB" id="A0A9R1VCU8"/>
<proteinExistence type="predicted"/>
<name>A0A9R1VCU8_LACSA</name>
<evidence type="ECO:0000313" key="2">
    <source>
        <dbReference type="Proteomes" id="UP000235145"/>
    </source>
</evidence>
<gene>
    <name evidence="1" type="ORF">LSAT_V11C500297030</name>
</gene>
<organism evidence="1 2">
    <name type="scientific">Lactuca sativa</name>
    <name type="common">Garden lettuce</name>
    <dbReference type="NCBI Taxonomy" id="4236"/>
    <lineage>
        <taxon>Eukaryota</taxon>
        <taxon>Viridiplantae</taxon>
        <taxon>Streptophyta</taxon>
        <taxon>Embryophyta</taxon>
        <taxon>Tracheophyta</taxon>
        <taxon>Spermatophyta</taxon>
        <taxon>Magnoliopsida</taxon>
        <taxon>eudicotyledons</taxon>
        <taxon>Gunneridae</taxon>
        <taxon>Pentapetalae</taxon>
        <taxon>asterids</taxon>
        <taxon>campanulids</taxon>
        <taxon>Asterales</taxon>
        <taxon>Asteraceae</taxon>
        <taxon>Cichorioideae</taxon>
        <taxon>Cichorieae</taxon>
        <taxon>Lactucinae</taxon>
        <taxon>Lactuca</taxon>
    </lineage>
</organism>
<evidence type="ECO:0000313" key="1">
    <source>
        <dbReference type="EMBL" id="KAJ0204031.1"/>
    </source>
</evidence>
<dbReference type="PANTHER" id="PTHR46250:SF17">
    <property type="entry name" value="MYB_SANT-LIKE DOMAIN-CONTAINING PROTEIN"/>
    <property type="match status" value="1"/>
</dbReference>
<dbReference type="Proteomes" id="UP000235145">
    <property type="component" value="Unassembled WGS sequence"/>
</dbReference>
<reference evidence="1 2" key="1">
    <citation type="journal article" date="2017" name="Nat. Commun.">
        <title>Genome assembly with in vitro proximity ligation data and whole-genome triplication in lettuce.</title>
        <authorList>
            <person name="Reyes-Chin-Wo S."/>
            <person name="Wang Z."/>
            <person name="Yang X."/>
            <person name="Kozik A."/>
            <person name="Arikit S."/>
            <person name="Song C."/>
            <person name="Xia L."/>
            <person name="Froenicke L."/>
            <person name="Lavelle D.O."/>
            <person name="Truco M.J."/>
            <person name="Xia R."/>
            <person name="Zhu S."/>
            <person name="Xu C."/>
            <person name="Xu H."/>
            <person name="Xu X."/>
            <person name="Cox K."/>
            <person name="Korf I."/>
            <person name="Meyers B.C."/>
            <person name="Michelmore R.W."/>
        </authorList>
    </citation>
    <scope>NUCLEOTIDE SEQUENCE [LARGE SCALE GENOMIC DNA]</scope>
    <source>
        <strain evidence="2">cv. Salinas</strain>
        <tissue evidence="1">Seedlings</tissue>
    </source>
</reference>
<dbReference type="EMBL" id="NBSK02000005">
    <property type="protein sequence ID" value="KAJ0204031.1"/>
    <property type="molecule type" value="Genomic_DNA"/>
</dbReference>
<sequence>MASQIRNYNTWTNSEEAKLVEALVNMANVGGFKFDNGFKLGYSQHLEQALKQSLPDLGIIDLCIVFGKDRAQGSRVIDFIEMEQDVNLEKEMLNDFIKSEEISHNTTMQNEETSPSVRSNKRKCCIDDVFHNAVGLITKSLKEISKDLSKGIKFDMKIN</sequence>
<protein>
    <submittedName>
        <fullName evidence="1">Uncharacterized protein</fullName>
    </submittedName>
</protein>
<dbReference type="PANTHER" id="PTHR46250">
    <property type="entry name" value="MYB/SANT-LIKE DNA-BINDING DOMAIN PROTEIN-RELATED"/>
    <property type="match status" value="1"/>
</dbReference>
<comment type="caution">
    <text evidence="1">The sequence shown here is derived from an EMBL/GenBank/DDBJ whole genome shotgun (WGS) entry which is preliminary data.</text>
</comment>